<proteinExistence type="predicted"/>
<protein>
    <submittedName>
        <fullName evidence="1">Uncharacterized protein</fullName>
    </submittedName>
</protein>
<name>A0A1I7DXD5_9ENTR</name>
<dbReference type="Pfam" id="PF22011">
    <property type="entry name" value="DUF6931"/>
    <property type="match status" value="1"/>
</dbReference>
<dbReference type="Proteomes" id="UP000199187">
    <property type="component" value="Unassembled WGS sequence"/>
</dbReference>
<dbReference type="RefSeq" id="WP_090125409.1">
    <property type="nucleotide sequence ID" value="NZ_CP045300.1"/>
</dbReference>
<accession>A0A1I7DXD5</accession>
<dbReference type="AlphaFoldDB" id="A0A1I7DXD5"/>
<reference evidence="2" key="1">
    <citation type="submission" date="2016-10" db="EMBL/GenBank/DDBJ databases">
        <authorList>
            <person name="Varghese N."/>
            <person name="Submissions S."/>
        </authorList>
    </citation>
    <scope>NUCLEOTIDE SEQUENCE [LARGE SCALE GENOMIC DNA]</scope>
    <source>
        <strain evidence="2">Ah-143</strain>
    </source>
</reference>
<dbReference type="OrthoDB" id="6453802at2"/>
<organism evidence="1 2">
    <name type="scientific">Kosakonia arachidis</name>
    <dbReference type="NCBI Taxonomy" id="551989"/>
    <lineage>
        <taxon>Bacteria</taxon>
        <taxon>Pseudomonadati</taxon>
        <taxon>Pseudomonadota</taxon>
        <taxon>Gammaproteobacteria</taxon>
        <taxon>Enterobacterales</taxon>
        <taxon>Enterobacteriaceae</taxon>
        <taxon>Kosakonia</taxon>
    </lineage>
</organism>
<sequence>MASVELSHQQQLACGNWEEALQQWRQQYDFKAVVTKLTALLRRFASTDALPLLNDIAHYGRQPDEILRWRIFEQAKELGFNTPVGALALSLFWSQGSMSPPDLEPVYPDPQLSQQILNCALVMSACQLSESPTEGVRLLFSHIANGGL</sequence>
<dbReference type="InterPro" id="IPR053855">
    <property type="entry name" value="DUF6931"/>
</dbReference>
<keyword evidence="2" id="KW-1185">Reference proteome</keyword>
<gene>
    <name evidence="1" type="ORF">SAMN05192562_107130</name>
</gene>
<evidence type="ECO:0000313" key="1">
    <source>
        <dbReference type="EMBL" id="SFU16313.1"/>
    </source>
</evidence>
<dbReference type="EMBL" id="FPAU01000007">
    <property type="protein sequence ID" value="SFU16313.1"/>
    <property type="molecule type" value="Genomic_DNA"/>
</dbReference>
<evidence type="ECO:0000313" key="2">
    <source>
        <dbReference type="Proteomes" id="UP000199187"/>
    </source>
</evidence>